<dbReference type="GeneID" id="118421343"/>
<dbReference type="OrthoDB" id="10031370at2759"/>
<reference evidence="3" key="2">
    <citation type="submission" date="2025-08" db="UniProtKB">
        <authorList>
            <consortium name="RefSeq"/>
        </authorList>
    </citation>
    <scope>IDENTIFICATION</scope>
    <source>
        <strain evidence="3">S238N-H82</strain>
        <tissue evidence="3">Testes</tissue>
    </source>
</reference>
<sequence>MTMKGQSKEPLQVTTIKLCATWKPRVSVSSSGIPPSNAKNKMANVFTRRSCLPRNITFTDYGPVNTQPRYIPRKLSPTRLHNPHPVGLVYQSPYNRDNHTFGIWEPDLSLCRSRFPDMFRHLGLTNFSTERNHQFSVPKFEKGGAPVINRSLDSTYRQTFQWPPTLDPRFKAWEKATRFGNRPNDGPVRGVVPRMGLPPIATKITLQSRPPSRVASRTGATSPKKCPKTPTPKSPTKPPPPSAKASTENTTQ</sequence>
<evidence type="ECO:0000313" key="2">
    <source>
        <dbReference type="Proteomes" id="UP000001554"/>
    </source>
</evidence>
<evidence type="ECO:0000256" key="1">
    <source>
        <dbReference type="SAM" id="MobiDB-lite"/>
    </source>
</evidence>
<feature type="region of interest" description="Disordered" evidence="1">
    <location>
        <begin position="206"/>
        <end position="252"/>
    </location>
</feature>
<dbReference type="Proteomes" id="UP000001554">
    <property type="component" value="Chromosome 8"/>
</dbReference>
<dbReference type="KEGG" id="bfo:118421343"/>
<feature type="compositionally biased region" description="Pro residues" evidence="1">
    <location>
        <begin position="229"/>
        <end position="242"/>
    </location>
</feature>
<protein>
    <submittedName>
        <fullName evidence="3">Uncharacterized protein LOC118421343 isoform X1</fullName>
    </submittedName>
</protein>
<feature type="compositionally biased region" description="Low complexity" evidence="1">
    <location>
        <begin position="243"/>
        <end position="252"/>
    </location>
</feature>
<keyword evidence="2" id="KW-1185">Reference proteome</keyword>
<dbReference type="RefSeq" id="XP_035684491.1">
    <property type="nucleotide sequence ID" value="XM_035828598.1"/>
</dbReference>
<name>A0A9J7LKA8_BRAFL</name>
<evidence type="ECO:0000313" key="3">
    <source>
        <dbReference type="RefSeq" id="XP_035684491.1"/>
    </source>
</evidence>
<dbReference type="AlphaFoldDB" id="A0A9J7LKA8"/>
<reference evidence="2" key="1">
    <citation type="journal article" date="2020" name="Nat. Ecol. Evol.">
        <title>Deeply conserved synteny resolves early events in vertebrate evolution.</title>
        <authorList>
            <person name="Simakov O."/>
            <person name="Marletaz F."/>
            <person name="Yue J.X."/>
            <person name="O'Connell B."/>
            <person name="Jenkins J."/>
            <person name="Brandt A."/>
            <person name="Calef R."/>
            <person name="Tung C.H."/>
            <person name="Huang T.K."/>
            <person name="Schmutz J."/>
            <person name="Satoh N."/>
            <person name="Yu J.K."/>
            <person name="Putnam N.H."/>
            <person name="Green R.E."/>
            <person name="Rokhsar D.S."/>
        </authorList>
    </citation>
    <scope>NUCLEOTIDE SEQUENCE [LARGE SCALE GENOMIC DNA]</scope>
    <source>
        <strain evidence="2">S238N-H82</strain>
    </source>
</reference>
<gene>
    <name evidence="3" type="primary">LOC118421343</name>
</gene>
<dbReference type="OMA" id="TRRQNPH"/>
<accession>A0A9J7LKA8</accession>
<proteinExistence type="predicted"/>
<organism evidence="2 3">
    <name type="scientific">Branchiostoma floridae</name>
    <name type="common">Florida lancelet</name>
    <name type="synonym">Amphioxus</name>
    <dbReference type="NCBI Taxonomy" id="7739"/>
    <lineage>
        <taxon>Eukaryota</taxon>
        <taxon>Metazoa</taxon>
        <taxon>Chordata</taxon>
        <taxon>Cephalochordata</taxon>
        <taxon>Leptocardii</taxon>
        <taxon>Amphioxiformes</taxon>
        <taxon>Branchiostomatidae</taxon>
        <taxon>Branchiostoma</taxon>
    </lineage>
</organism>